<evidence type="ECO:0000259" key="8">
    <source>
        <dbReference type="PROSITE" id="PS50893"/>
    </source>
</evidence>
<dbReference type="InterPro" id="IPR027417">
    <property type="entry name" value="P-loop_NTPase"/>
</dbReference>
<dbReference type="Proteomes" id="UP000318709">
    <property type="component" value="Chromosome"/>
</dbReference>
<keyword evidence="4" id="KW-0067">ATP-binding</keyword>
<dbReference type="InterPro" id="IPR014223">
    <property type="entry name" value="ABC_CydC/D"/>
</dbReference>
<feature type="domain" description="ABC transporter" evidence="8">
    <location>
        <begin position="346"/>
        <end position="562"/>
    </location>
</feature>
<evidence type="ECO:0000256" key="7">
    <source>
        <dbReference type="SAM" id="Phobius"/>
    </source>
</evidence>
<dbReference type="NCBIfam" id="TIGR02868">
    <property type="entry name" value="CydC"/>
    <property type="match status" value="1"/>
</dbReference>
<dbReference type="KEGG" id="swf:E3E12_03040"/>
<dbReference type="GO" id="GO:0034775">
    <property type="term" value="P:glutathione transmembrane transport"/>
    <property type="evidence" value="ECO:0007669"/>
    <property type="project" value="InterPro"/>
</dbReference>
<dbReference type="OrthoDB" id="5288404at2"/>
<protein>
    <submittedName>
        <fullName evidence="10">Thiol reductant ABC exporter subunit CydC</fullName>
    </submittedName>
</protein>
<evidence type="ECO:0000256" key="5">
    <source>
        <dbReference type="ARBA" id="ARBA00022989"/>
    </source>
</evidence>
<dbReference type="Pfam" id="PF00005">
    <property type="entry name" value="ABC_tran"/>
    <property type="match status" value="1"/>
</dbReference>
<dbReference type="Gene3D" id="3.40.50.300">
    <property type="entry name" value="P-loop containing nucleotide triphosphate hydrolases"/>
    <property type="match status" value="1"/>
</dbReference>
<dbReference type="PANTHER" id="PTHR24221:SF654">
    <property type="entry name" value="ATP-BINDING CASSETTE SUB-FAMILY B MEMBER 6"/>
    <property type="match status" value="1"/>
</dbReference>
<evidence type="ECO:0000313" key="11">
    <source>
        <dbReference type="Proteomes" id="UP000318709"/>
    </source>
</evidence>
<dbReference type="RefSeq" id="WP_141443007.1">
    <property type="nucleotide sequence ID" value="NZ_CP038231.1"/>
</dbReference>
<dbReference type="InterPro" id="IPR003593">
    <property type="entry name" value="AAA+_ATPase"/>
</dbReference>
<dbReference type="AlphaFoldDB" id="A0A4Y6UA60"/>
<dbReference type="InterPro" id="IPR003439">
    <property type="entry name" value="ABC_transporter-like_ATP-bd"/>
</dbReference>
<dbReference type="GO" id="GO:0140359">
    <property type="term" value="F:ABC-type transporter activity"/>
    <property type="evidence" value="ECO:0007669"/>
    <property type="project" value="InterPro"/>
</dbReference>
<organism evidence="10 11">
    <name type="scientific">Formicincola oecophyllae</name>
    <dbReference type="NCBI Taxonomy" id="2558361"/>
    <lineage>
        <taxon>Bacteria</taxon>
        <taxon>Pseudomonadati</taxon>
        <taxon>Pseudomonadota</taxon>
        <taxon>Alphaproteobacteria</taxon>
        <taxon>Acetobacterales</taxon>
        <taxon>Acetobacteraceae</taxon>
        <taxon>Formicincola</taxon>
    </lineage>
</organism>
<keyword evidence="11" id="KW-1185">Reference proteome</keyword>
<dbReference type="InterPro" id="IPR036640">
    <property type="entry name" value="ABC1_TM_sf"/>
</dbReference>
<proteinExistence type="predicted"/>
<dbReference type="PROSITE" id="PS50929">
    <property type="entry name" value="ABC_TM1F"/>
    <property type="match status" value="1"/>
</dbReference>
<dbReference type="GO" id="GO:0016887">
    <property type="term" value="F:ATP hydrolysis activity"/>
    <property type="evidence" value="ECO:0007669"/>
    <property type="project" value="InterPro"/>
</dbReference>
<dbReference type="SUPFAM" id="SSF52540">
    <property type="entry name" value="P-loop containing nucleoside triphosphate hydrolases"/>
    <property type="match status" value="1"/>
</dbReference>
<name>A0A4Y6UA60_9PROT</name>
<feature type="transmembrane region" description="Helical" evidence="7">
    <location>
        <begin position="145"/>
        <end position="166"/>
    </location>
</feature>
<evidence type="ECO:0000259" key="9">
    <source>
        <dbReference type="PROSITE" id="PS50929"/>
    </source>
</evidence>
<evidence type="ECO:0000256" key="6">
    <source>
        <dbReference type="ARBA" id="ARBA00023136"/>
    </source>
</evidence>
<dbReference type="GO" id="GO:0005524">
    <property type="term" value="F:ATP binding"/>
    <property type="evidence" value="ECO:0007669"/>
    <property type="project" value="UniProtKB-KW"/>
</dbReference>
<evidence type="ECO:0000256" key="3">
    <source>
        <dbReference type="ARBA" id="ARBA00022741"/>
    </source>
</evidence>
<dbReference type="EMBL" id="CP038231">
    <property type="protein sequence ID" value="QDH13346.1"/>
    <property type="molecule type" value="Genomic_DNA"/>
</dbReference>
<keyword evidence="5 7" id="KW-1133">Transmembrane helix</keyword>
<feature type="transmembrane region" description="Helical" evidence="7">
    <location>
        <begin position="253"/>
        <end position="274"/>
    </location>
</feature>
<dbReference type="GO" id="GO:0034040">
    <property type="term" value="F:ATPase-coupled lipid transmembrane transporter activity"/>
    <property type="evidence" value="ECO:0007669"/>
    <property type="project" value="TreeGrafter"/>
</dbReference>
<dbReference type="InterPro" id="IPR011527">
    <property type="entry name" value="ABC1_TM_dom"/>
</dbReference>
<feature type="domain" description="ABC transmembrane type-1" evidence="9">
    <location>
        <begin position="24"/>
        <end position="288"/>
    </location>
</feature>
<dbReference type="GO" id="GO:0005886">
    <property type="term" value="C:plasma membrane"/>
    <property type="evidence" value="ECO:0007669"/>
    <property type="project" value="UniProtKB-SubCell"/>
</dbReference>
<evidence type="ECO:0000256" key="1">
    <source>
        <dbReference type="ARBA" id="ARBA00004651"/>
    </source>
</evidence>
<keyword evidence="3" id="KW-0547">Nucleotide-binding</keyword>
<gene>
    <name evidence="10" type="primary">cydC</name>
    <name evidence="10" type="ORF">E3E12_03040</name>
</gene>
<comment type="subcellular location">
    <subcellularLocation>
        <location evidence="1">Cell membrane</location>
        <topology evidence="1">Multi-pass membrane protein</topology>
    </subcellularLocation>
</comment>
<dbReference type="SMART" id="SM00382">
    <property type="entry name" value="AAA"/>
    <property type="match status" value="1"/>
</dbReference>
<evidence type="ECO:0000313" key="10">
    <source>
        <dbReference type="EMBL" id="QDH13346.1"/>
    </source>
</evidence>
<dbReference type="PANTHER" id="PTHR24221">
    <property type="entry name" value="ATP-BINDING CASSETTE SUB-FAMILY B"/>
    <property type="match status" value="1"/>
</dbReference>
<dbReference type="InterPro" id="IPR039421">
    <property type="entry name" value="Type_1_exporter"/>
</dbReference>
<feature type="transmembrane region" description="Helical" evidence="7">
    <location>
        <begin position="21"/>
        <end position="41"/>
    </location>
</feature>
<dbReference type="SUPFAM" id="SSF90123">
    <property type="entry name" value="ABC transporter transmembrane region"/>
    <property type="match status" value="1"/>
</dbReference>
<evidence type="ECO:0000256" key="2">
    <source>
        <dbReference type="ARBA" id="ARBA00022692"/>
    </source>
</evidence>
<accession>A0A4Y6UA60</accession>
<keyword evidence="2 7" id="KW-0812">Transmembrane</keyword>
<dbReference type="CDD" id="cd03228">
    <property type="entry name" value="ABCC_MRP_Like"/>
    <property type="match status" value="1"/>
</dbReference>
<sequence>MNAPTAKASFSSKPFLYRIRWILVGGLVLASVSSLFTFGLLFLSGWFLAAAAVAGWGGAAAHAAFNIFPPACGVRFFALGRIVTRYLERLVTHDAALRNTGDLRTWSFARLVPRSVPLMLRARSGDVLSRFVKDTETIGQYPLDVLLPCSTAVLCSLVMVGVAALFCGHAAGWMAVGLTLGGLMLPVAAGRACSRLIAEEVRHTEKLRADLLEDLQGMADIIFCGAAERKLAEAAQTQRSLNKVSAQQGKRALMLRHLLTPIVMGTVLLVLAAASKAHLAGLLSGPEIPMLGLGALTGFEVVQPLVDARVAQARYNQAAQRAAALYNLPVPVDEVAKAPLPKRYDLAMADVTMRFNGHDVLQGATLHLAEGERMAITGPSGAGKTTLIRLAVRFLDPDSGSISFGGTPLSDLTTEELSGSVGVMLQHPHLFQGTLRRNLHLAAPGATEEAMWGALETVGLAAEVRAMAEGLDTPCGDHGQSLSGGQIRRFAAAQVLLRKPKVMILDEPTESLPPQAGEELIGAMLSALPEASVLCITHRAEPLRFMNRVLRLKNGALVPQKT</sequence>
<dbReference type="GO" id="GO:0045454">
    <property type="term" value="P:cell redox homeostasis"/>
    <property type="evidence" value="ECO:0007669"/>
    <property type="project" value="InterPro"/>
</dbReference>
<reference evidence="10 11" key="1">
    <citation type="submission" date="2019-03" db="EMBL/GenBank/DDBJ databases">
        <title>The complete genome sequence of Swingsia_sp. F3b2 LMG30590(T).</title>
        <authorList>
            <person name="Chua K.-O."/>
            <person name="Chan K.-G."/>
            <person name="See-Too W.-S."/>
        </authorList>
    </citation>
    <scope>NUCLEOTIDE SEQUENCE [LARGE SCALE GENOMIC DNA]</scope>
    <source>
        <strain evidence="10 11">F3b2</strain>
    </source>
</reference>
<dbReference type="PROSITE" id="PS50893">
    <property type="entry name" value="ABC_TRANSPORTER_2"/>
    <property type="match status" value="1"/>
</dbReference>
<feature type="transmembrane region" description="Helical" evidence="7">
    <location>
        <begin position="172"/>
        <end position="193"/>
    </location>
</feature>
<evidence type="ECO:0000256" key="4">
    <source>
        <dbReference type="ARBA" id="ARBA00022840"/>
    </source>
</evidence>
<keyword evidence="6 7" id="KW-0472">Membrane</keyword>
<dbReference type="Gene3D" id="1.20.1560.10">
    <property type="entry name" value="ABC transporter type 1, transmembrane domain"/>
    <property type="match status" value="1"/>
</dbReference>